<keyword evidence="2" id="KW-1185">Reference proteome</keyword>
<protein>
    <submittedName>
        <fullName evidence="1">Uncharacterized protein</fullName>
    </submittedName>
</protein>
<comment type="caution">
    <text evidence="1">The sequence shown here is derived from an EMBL/GenBank/DDBJ whole genome shotgun (WGS) entry which is preliminary data.</text>
</comment>
<sequence>MKNSFWYSLDSHEIITLGLHLISVHLFVLIRGLSSNPIISYCSSGKDSLSVSKDCKFTFISNSTFEFGKIDENVVWVTSRPRQQFVFLKCEAPYPIRWLAPKPLGSVHYISTDETNRLAFAQEFQGNYTIPIIKHDSEAARLAIVDDNCAECICKASSHCEKFPCDSENVCGGIPKEYYDPNIALNGNTTTLADCLKKNKLTFTRIRYHPKDYDPRIGLKVYEWPNENFEYEFTIPWELDRNADTFVLKPLP</sequence>
<reference evidence="1" key="1">
    <citation type="submission" date="2021-06" db="EMBL/GenBank/DDBJ databases">
        <authorList>
            <person name="Hodson N. C."/>
            <person name="Mongue J. A."/>
            <person name="Jaron S. K."/>
        </authorList>
    </citation>
    <scope>NUCLEOTIDE SEQUENCE</scope>
</reference>
<dbReference type="AlphaFoldDB" id="A0A8J2JMK0"/>
<dbReference type="EMBL" id="CAJVCH010005916">
    <property type="protein sequence ID" value="CAG7659239.1"/>
    <property type="molecule type" value="Genomic_DNA"/>
</dbReference>
<evidence type="ECO:0000313" key="2">
    <source>
        <dbReference type="Proteomes" id="UP000708208"/>
    </source>
</evidence>
<feature type="non-terminal residue" evidence="1">
    <location>
        <position position="1"/>
    </location>
</feature>
<accession>A0A8J2JMK0</accession>
<name>A0A8J2JMK0_9HEXA</name>
<dbReference type="Proteomes" id="UP000708208">
    <property type="component" value="Unassembled WGS sequence"/>
</dbReference>
<organism evidence="1 2">
    <name type="scientific">Allacma fusca</name>
    <dbReference type="NCBI Taxonomy" id="39272"/>
    <lineage>
        <taxon>Eukaryota</taxon>
        <taxon>Metazoa</taxon>
        <taxon>Ecdysozoa</taxon>
        <taxon>Arthropoda</taxon>
        <taxon>Hexapoda</taxon>
        <taxon>Collembola</taxon>
        <taxon>Symphypleona</taxon>
        <taxon>Sminthuridae</taxon>
        <taxon>Allacma</taxon>
    </lineage>
</organism>
<proteinExistence type="predicted"/>
<evidence type="ECO:0000313" key="1">
    <source>
        <dbReference type="EMBL" id="CAG7659239.1"/>
    </source>
</evidence>
<gene>
    <name evidence="1" type="ORF">AFUS01_LOCUS1071</name>
</gene>